<keyword evidence="2" id="KW-0731">Sigma factor</keyword>
<dbReference type="Pfam" id="PF04545">
    <property type="entry name" value="Sigma70_r4"/>
    <property type="match status" value="1"/>
</dbReference>
<dbReference type="AlphaFoldDB" id="A0A556QKA9"/>
<dbReference type="CDD" id="cd06171">
    <property type="entry name" value="Sigma70_r4"/>
    <property type="match status" value="1"/>
</dbReference>
<keyword evidence="1" id="KW-0805">Transcription regulation</keyword>
<dbReference type="SUPFAM" id="SSF88659">
    <property type="entry name" value="Sigma3 and sigma4 domains of RNA polymerase sigma factors"/>
    <property type="match status" value="1"/>
</dbReference>
<dbReference type="OrthoDB" id="9799825at2"/>
<comment type="caution">
    <text evidence="6">The sequence shown here is derived from an EMBL/GenBank/DDBJ whole genome shotgun (WGS) entry which is preliminary data.</text>
</comment>
<dbReference type="InterPro" id="IPR013324">
    <property type="entry name" value="RNA_pol_sigma_r3/r4-like"/>
</dbReference>
<dbReference type="Proteomes" id="UP000315648">
    <property type="component" value="Unassembled WGS sequence"/>
</dbReference>
<protein>
    <submittedName>
        <fullName evidence="6">Sigma-70 family RNA polymerase sigma factor</fullName>
    </submittedName>
</protein>
<evidence type="ECO:0000256" key="2">
    <source>
        <dbReference type="ARBA" id="ARBA00023082"/>
    </source>
</evidence>
<proteinExistence type="predicted"/>
<evidence type="ECO:0000256" key="1">
    <source>
        <dbReference type="ARBA" id="ARBA00023015"/>
    </source>
</evidence>
<dbReference type="InterPro" id="IPR007630">
    <property type="entry name" value="RNA_pol_sigma70_r4"/>
</dbReference>
<dbReference type="NCBIfam" id="TIGR02937">
    <property type="entry name" value="sigma70-ECF"/>
    <property type="match status" value="1"/>
</dbReference>
<accession>A0A556QKA9</accession>
<organism evidence="6 7">
    <name type="scientific">Rariglobus hedericola</name>
    <dbReference type="NCBI Taxonomy" id="2597822"/>
    <lineage>
        <taxon>Bacteria</taxon>
        <taxon>Pseudomonadati</taxon>
        <taxon>Verrucomicrobiota</taxon>
        <taxon>Opitutia</taxon>
        <taxon>Opitutales</taxon>
        <taxon>Opitutaceae</taxon>
        <taxon>Rariglobus</taxon>
    </lineage>
</organism>
<evidence type="ECO:0000259" key="5">
    <source>
        <dbReference type="Pfam" id="PF04545"/>
    </source>
</evidence>
<dbReference type="EMBL" id="VMBG01000002">
    <property type="protein sequence ID" value="TSJ77042.1"/>
    <property type="molecule type" value="Genomic_DNA"/>
</dbReference>
<evidence type="ECO:0000256" key="4">
    <source>
        <dbReference type="ARBA" id="ARBA00023163"/>
    </source>
</evidence>
<dbReference type="PRINTS" id="PR00046">
    <property type="entry name" value="SIGMA70FCT"/>
</dbReference>
<evidence type="ECO:0000313" key="6">
    <source>
        <dbReference type="EMBL" id="TSJ77042.1"/>
    </source>
</evidence>
<dbReference type="InterPro" id="IPR000943">
    <property type="entry name" value="RNA_pol_sigma70"/>
</dbReference>
<keyword evidence="7" id="KW-1185">Reference proteome</keyword>
<reference evidence="6 7" key="1">
    <citation type="submission" date="2019-07" db="EMBL/GenBank/DDBJ databases">
        <title>Description of 53C-WASEF.</title>
        <authorList>
            <person name="Pitt A."/>
            <person name="Hahn M.W."/>
        </authorList>
    </citation>
    <scope>NUCLEOTIDE SEQUENCE [LARGE SCALE GENOMIC DNA]</scope>
    <source>
        <strain evidence="6 7">53C-WASEF</strain>
    </source>
</reference>
<dbReference type="InterPro" id="IPR013325">
    <property type="entry name" value="RNA_pol_sigma_r2"/>
</dbReference>
<name>A0A556QKA9_9BACT</name>
<dbReference type="RefSeq" id="WP_144230863.1">
    <property type="nucleotide sequence ID" value="NZ_CBCRVV010000006.1"/>
</dbReference>
<dbReference type="GO" id="GO:0006352">
    <property type="term" value="P:DNA-templated transcription initiation"/>
    <property type="evidence" value="ECO:0007669"/>
    <property type="project" value="InterPro"/>
</dbReference>
<keyword evidence="3" id="KW-0238">DNA-binding</keyword>
<dbReference type="SUPFAM" id="SSF88946">
    <property type="entry name" value="Sigma2 domain of RNA polymerase sigma factors"/>
    <property type="match status" value="1"/>
</dbReference>
<dbReference type="PANTHER" id="PTHR30385:SF7">
    <property type="entry name" value="RNA POLYMERASE SIGMA FACTOR FLIA"/>
    <property type="match status" value="1"/>
</dbReference>
<dbReference type="Gene3D" id="1.10.1740.10">
    <property type="match status" value="1"/>
</dbReference>
<dbReference type="PANTHER" id="PTHR30385">
    <property type="entry name" value="SIGMA FACTOR F FLAGELLAR"/>
    <property type="match status" value="1"/>
</dbReference>
<keyword evidence="4" id="KW-0804">Transcription</keyword>
<feature type="domain" description="RNA polymerase sigma-70 region 4" evidence="5">
    <location>
        <begin position="166"/>
        <end position="214"/>
    </location>
</feature>
<dbReference type="Gene3D" id="1.20.140.160">
    <property type="match status" value="1"/>
</dbReference>
<dbReference type="GO" id="GO:0003677">
    <property type="term" value="F:DNA binding"/>
    <property type="evidence" value="ECO:0007669"/>
    <property type="project" value="UniProtKB-KW"/>
</dbReference>
<evidence type="ECO:0000256" key="3">
    <source>
        <dbReference type="ARBA" id="ARBA00023125"/>
    </source>
</evidence>
<dbReference type="GO" id="GO:0016987">
    <property type="term" value="F:sigma factor activity"/>
    <property type="evidence" value="ECO:0007669"/>
    <property type="project" value="UniProtKB-KW"/>
</dbReference>
<evidence type="ECO:0000313" key="7">
    <source>
        <dbReference type="Proteomes" id="UP000315648"/>
    </source>
</evidence>
<gene>
    <name evidence="6" type="ORF">FPL22_13135</name>
</gene>
<dbReference type="InterPro" id="IPR014284">
    <property type="entry name" value="RNA_pol_sigma-70_dom"/>
</dbReference>
<sequence>MSPVSPVLTDFIDLVDVALATISRSLPDYVGRDDLASVGKLALISALAQCNGSTDEVRAYCFVRVRGAMLDELRRLDPLSRRDRGRMKAVGAATAVLGARLARVPTLQEIANVAQLPVSDVIAVQLATALAADATAFEWDALPDMEAISPDEAADVEDLGASLRVALTRLPANQALVLRRYYLEDALLDDIAGELGVSRERVRQIREAGEKKLRADFVVLGLWQSFFSRDGE</sequence>